<evidence type="ECO:0000313" key="1">
    <source>
        <dbReference type="Proteomes" id="UP000887565"/>
    </source>
</evidence>
<dbReference type="Proteomes" id="UP000887565">
    <property type="component" value="Unplaced"/>
</dbReference>
<accession>A0A915K668</accession>
<organism evidence="1 2">
    <name type="scientific">Romanomermis culicivorax</name>
    <name type="common">Nematode worm</name>
    <dbReference type="NCBI Taxonomy" id="13658"/>
    <lineage>
        <taxon>Eukaryota</taxon>
        <taxon>Metazoa</taxon>
        <taxon>Ecdysozoa</taxon>
        <taxon>Nematoda</taxon>
        <taxon>Enoplea</taxon>
        <taxon>Dorylaimia</taxon>
        <taxon>Mermithida</taxon>
        <taxon>Mermithoidea</taxon>
        <taxon>Mermithidae</taxon>
        <taxon>Romanomermis</taxon>
    </lineage>
</organism>
<reference evidence="2" key="1">
    <citation type="submission" date="2022-11" db="UniProtKB">
        <authorList>
            <consortium name="WormBaseParasite"/>
        </authorList>
    </citation>
    <scope>IDENTIFICATION</scope>
</reference>
<dbReference type="WBParaSite" id="nRc.2.0.1.t34231-RA">
    <property type="protein sequence ID" value="nRc.2.0.1.t34231-RA"/>
    <property type="gene ID" value="nRc.2.0.1.g34231"/>
</dbReference>
<keyword evidence="1" id="KW-1185">Reference proteome</keyword>
<evidence type="ECO:0000313" key="2">
    <source>
        <dbReference type="WBParaSite" id="nRc.2.0.1.t34231-RA"/>
    </source>
</evidence>
<dbReference type="AlphaFoldDB" id="A0A915K668"/>
<proteinExistence type="predicted"/>
<name>A0A915K668_ROMCU</name>
<protein>
    <submittedName>
        <fullName evidence="2">Uncharacterized protein</fullName>
    </submittedName>
</protein>
<sequence>MRREDEKQKKLHLSFCAINEGHVRWTSCNTKTKFHVLSPQFLTLTLNNTMFSLGVAQPEVGRK</sequence>